<evidence type="ECO:0000256" key="5">
    <source>
        <dbReference type="ARBA" id="ARBA00022630"/>
    </source>
</evidence>
<dbReference type="NCBIfam" id="NF003606">
    <property type="entry name" value="PRK05257.2-1"/>
    <property type="match status" value="1"/>
</dbReference>
<evidence type="ECO:0000256" key="7">
    <source>
        <dbReference type="ARBA" id="ARBA00023002"/>
    </source>
</evidence>
<keyword evidence="6 8" id="KW-0274">FAD</keyword>
<keyword evidence="7 8" id="KW-0560">Oxidoreductase</keyword>
<evidence type="ECO:0000256" key="3">
    <source>
        <dbReference type="ARBA" id="ARBA00005012"/>
    </source>
</evidence>
<dbReference type="NCBIfam" id="NF003611">
    <property type="entry name" value="PRK05257.3-2"/>
    <property type="match status" value="1"/>
</dbReference>
<dbReference type="NCBIfam" id="TIGR01320">
    <property type="entry name" value="mal_quin_oxido"/>
    <property type="match status" value="1"/>
</dbReference>
<dbReference type="HAMAP" id="MF_00212">
    <property type="entry name" value="MQO"/>
    <property type="match status" value="1"/>
</dbReference>
<accession>A0ABP9ATI7</accession>
<dbReference type="Proteomes" id="UP001501645">
    <property type="component" value="Unassembled WGS sequence"/>
</dbReference>
<dbReference type="EC" id="1.1.5.4" evidence="8"/>
<keyword evidence="4 8" id="KW-0816">Tricarboxylic acid cycle</keyword>
<name>A0ABP9ATI7_9MICO</name>
<protein>
    <recommendedName>
        <fullName evidence="8">Probable malate:quinone oxidoreductase</fullName>
        <ecNumber evidence="8">1.1.5.4</ecNumber>
    </recommendedName>
    <alternativeName>
        <fullName evidence="8">MQO</fullName>
    </alternativeName>
    <alternativeName>
        <fullName evidence="8">Malate dehydrogenase [quinone]</fullName>
    </alternativeName>
</protein>
<dbReference type="Pfam" id="PF06039">
    <property type="entry name" value="Mqo"/>
    <property type="match status" value="1"/>
</dbReference>
<dbReference type="EMBL" id="BAABKO010000007">
    <property type="protein sequence ID" value="GAA4785106.1"/>
    <property type="molecule type" value="Genomic_DNA"/>
</dbReference>
<evidence type="ECO:0000313" key="9">
    <source>
        <dbReference type="EMBL" id="GAA4785106.1"/>
    </source>
</evidence>
<comment type="catalytic activity">
    <reaction evidence="1 8">
        <text>(S)-malate + a quinone = a quinol + oxaloacetate</text>
        <dbReference type="Rhea" id="RHEA:46012"/>
        <dbReference type="ChEBI" id="CHEBI:15589"/>
        <dbReference type="ChEBI" id="CHEBI:16452"/>
        <dbReference type="ChEBI" id="CHEBI:24646"/>
        <dbReference type="ChEBI" id="CHEBI:132124"/>
        <dbReference type="EC" id="1.1.5.4"/>
    </reaction>
</comment>
<sequence>MSETVDVVLIGGGIMSATLGTLLKELQPDWKIVALERDGEVAQESSNAWNNAGTGHAALCELNYMPDPEDPSKAVGINEQFQQSRQLWTSLVEKGILDAPSTFINATPHMTFVTGKSDVAYLRGRYETLKTQPLFAGIEYSEDSRVIHQWAPLLMEKRRKTDEPFAATRVPAGTDVDFGALTRQLFDHLKDSGAEVLLNHEVKKLSKQKDGTWLVRFRNRIGKAPLQLNARFVFVGAGGWAIKLLQGSGIPEIKGYGVFPIGGQFLKTSNPALVAKHQAKVYSQAAVGAPPMSVPHLDARMVEGEGSLMFGPFATFSPKFLKKGSLFDIVSQVRLHNIGSMLKVGATNLDLVKYLVTELLKSPAKKLDSLRVFMPTAKAEDWELIQAGQRAQVMKGGKLQFGTEVVSAADGSIAGLLGASPGASTAATIMLNVLASCFPDRIAGWEPQLKALIPTYGETLNDDAAKAKSTTARTAEALGVLA</sequence>
<dbReference type="PANTHER" id="PTHR43104">
    <property type="entry name" value="L-2-HYDROXYGLUTARATE DEHYDROGENASE, MITOCHONDRIAL"/>
    <property type="match status" value="1"/>
</dbReference>
<keyword evidence="5 8" id="KW-0285">Flavoprotein</keyword>
<evidence type="ECO:0000256" key="4">
    <source>
        <dbReference type="ARBA" id="ARBA00022532"/>
    </source>
</evidence>
<comment type="cofactor">
    <cofactor evidence="2 8">
        <name>FAD</name>
        <dbReference type="ChEBI" id="CHEBI:57692"/>
    </cofactor>
</comment>
<dbReference type="NCBIfam" id="NF003603">
    <property type="entry name" value="PRK05257.1-1"/>
    <property type="match status" value="1"/>
</dbReference>
<reference evidence="10" key="1">
    <citation type="journal article" date="2019" name="Int. J. Syst. Evol. Microbiol.">
        <title>The Global Catalogue of Microorganisms (GCM) 10K type strain sequencing project: providing services to taxonomists for standard genome sequencing and annotation.</title>
        <authorList>
            <consortium name="The Broad Institute Genomics Platform"/>
            <consortium name="The Broad Institute Genome Sequencing Center for Infectious Disease"/>
            <person name="Wu L."/>
            <person name="Ma J."/>
        </authorList>
    </citation>
    <scope>NUCLEOTIDE SEQUENCE [LARGE SCALE GENOMIC DNA]</scope>
    <source>
        <strain evidence="10">JCM 18537</strain>
    </source>
</reference>
<gene>
    <name evidence="8" type="primary">mqo</name>
    <name evidence="9" type="ORF">GCM10023351_33530</name>
</gene>
<proteinExistence type="inferred from homology"/>
<dbReference type="PANTHER" id="PTHR43104:SF2">
    <property type="entry name" value="L-2-HYDROXYGLUTARATE DEHYDROGENASE, MITOCHONDRIAL"/>
    <property type="match status" value="1"/>
</dbReference>
<comment type="pathway">
    <text evidence="3 8">Carbohydrate metabolism; tricarboxylic acid cycle; oxaloacetate from (S)-malate (quinone route): step 1/1.</text>
</comment>
<keyword evidence="10" id="KW-1185">Reference proteome</keyword>
<comment type="similarity">
    <text evidence="8">Belongs to the MQO family.</text>
</comment>
<evidence type="ECO:0000256" key="1">
    <source>
        <dbReference type="ARBA" id="ARBA00001139"/>
    </source>
</evidence>
<evidence type="ECO:0000256" key="2">
    <source>
        <dbReference type="ARBA" id="ARBA00001974"/>
    </source>
</evidence>
<organism evidence="9 10">
    <name type="scientific">Microbacterium gilvum</name>
    <dbReference type="NCBI Taxonomy" id="1336204"/>
    <lineage>
        <taxon>Bacteria</taxon>
        <taxon>Bacillati</taxon>
        <taxon>Actinomycetota</taxon>
        <taxon>Actinomycetes</taxon>
        <taxon>Micrococcales</taxon>
        <taxon>Microbacteriaceae</taxon>
        <taxon>Microbacterium</taxon>
    </lineage>
</organism>
<dbReference type="Gene3D" id="3.30.9.10">
    <property type="entry name" value="D-Amino Acid Oxidase, subunit A, domain 2"/>
    <property type="match status" value="1"/>
</dbReference>
<dbReference type="InterPro" id="IPR006231">
    <property type="entry name" value="MQO"/>
</dbReference>
<dbReference type="SUPFAM" id="SSF51905">
    <property type="entry name" value="FAD/NAD(P)-binding domain"/>
    <property type="match status" value="1"/>
</dbReference>
<dbReference type="InterPro" id="IPR036188">
    <property type="entry name" value="FAD/NAD-bd_sf"/>
</dbReference>
<comment type="caution">
    <text evidence="9">The sequence shown here is derived from an EMBL/GenBank/DDBJ whole genome shotgun (WGS) entry which is preliminary data.</text>
</comment>
<evidence type="ECO:0000256" key="8">
    <source>
        <dbReference type="HAMAP-Rule" id="MF_00212"/>
    </source>
</evidence>
<evidence type="ECO:0000313" key="10">
    <source>
        <dbReference type="Proteomes" id="UP001501645"/>
    </source>
</evidence>
<evidence type="ECO:0000256" key="6">
    <source>
        <dbReference type="ARBA" id="ARBA00022827"/>
    </source>
</evidence>
<dbReference type="Gene3D" id="3.50.50.60">
    <property type="entry name" value="FAD/NAD(P)-binding domain"/>
    <property type="match status" value="2"/>
</dbReference>